<organism evidence="4 5">
    <name type="scientific">Mortierella isabellina</name>
    <name type="common">Filamentous fungus</name>
    <name type="synonym">Umbelopsis isabellina</name>
    <dbReference type="NCBI Taxonomy" id="91625"/>
    <lineage>
        <taxon>Eukaryota</taxon>
        <taxon>Fungi</taxon>
        <taxon>Fungi incertae sedis</taxon>
        <taxon>Mucoromycota</taxon>
        <taxon>Mucoromycotina</taxon>
        <taxon>Umbelopsidomycetes</taxon>
        <taxon>Umbelopsidales</taxon>
        <taxon>Umbelopsidaceae</taxon>
        <taxon>Umbelopsis</taxon>
    </lineage>
</organism>
<dbReference type="InterPro" id="IPR041505">
    <property type="entry name" value="Dis3_CSD2"/>
</dbReference>
<proteinExistence type="inferred from homology"/>
<dbReference type="InterPro" id="IPR050180">
    <property type="entry name" value="RNR_Ribonuclease"/>
</dbReference>
<evidence type="ECO:0000256" key="1">
    <source>
        <dbReference type="ARBA" id="ARBA00005785"/>
    </source>
</evidence>
<dbReference type="OrthoDB" id="2384261at2759"/>
<feature type="region of interest" description="Disordered" evidence="2">
    <location>
        <begin position="173"/>
        <end position="196"/>
    </location>
</feature>
<comment type="similarity">
    <text evidence="1">Belongs to the RNR ribonuclease family.</text>
</comment>
<protein>
    <recommendedName>
        <fullName evidence="3">RNB domain-containing protein</fullName>
    </recommendedName>
</protein>
<dbReference type="GO" id="GO:0000175">
    <property type="term" value="F:3'-5'-RNA exonuclease activity"/>
    <property type="evidence" value="ECO:0007669"/>
    <property type="project" value="TreeGrafter"/>
</dbReference>
<evidence type="ECO:0000313" key="5">
    <source>
        <dbReference type="Proteomes" id="UP000654370"/>
    </source>
</evidence>
<dbReference type="Proteomes" id="UP000654370">
    <property type="component" value="Unassembled WGS sequence"/>
</dbReference>
<feature type="domain" description="RNB" evidence="3">
    <location>
        <begin position="605"/>
        <end position="937"/>
    </location>
</feature>
<feature type="region of interest" description="Disordered" evidence="2">
    <location>
        <begin position="259"/>
        <end position="295"/>
    </location>
</feature>
<feature type="compositionally biased region" description="Low complexity" evidence="2">
    <location>
        <begin position="179"/>
        <end position="191"/>
    </location>
</feature>
<feature type="compositionally biased region" description="Basic residues" evidence="2">
    <location>
        <begin position="92"/>
        <end position="101"/>
    </location>
</feature>
<dbReference type="GO" id="GO:0003723">
    <property type="term" value="F:RNA binding"/>
    <property type="evidence" value="ECO:0007669"/>
    <property type="project" value="InterPro"/>
</dbReference>
<dbReference type="SUPFAM" id="SSF50249">
    <property type="entry name" value="Nucleic acid-binding proteins"/>
    <property type="match status" value="2"/>
</dbReference>
<dbReference type="InterPro" id="IPR001900">
    <property type="entry name" value="RNase_II/R"/>
</dbReference>
<dbReference type="Pfam" id="PF00773">
    <property type="entry name" value="RNB"/>
    <property type="match status" value="1"/>
</dbReference>
<dbReference type="PANTHER" id="PTHR23355">
    <property type="entry name" value="RIBONUCLEASE"/>
    <property type="match status" value="1"/>
</dbReference>
<feature type="compositionally biased region" description="Polar residues" evidence="2">
    <location>
        <begin position="104"/>
        <end position="122"/>
    </location>
</feature>
<feature type="region of interest" description="Disordered" evidence="2">
    <location>
        <begin position="1"/>
        <end position="157"/>
    </location>
</feature>
<dbReference type="Gene3D" id="2.40.50.700">
    <property type="match status" value="1"/>
</dbReference>
<dbReference type="PANTHER" id="PTHR23355:SF9">
    <property type="entry name" value="DIS3-LIKE EXONUCLEASE 2"/>
    <property type="match status" value="1"/>
</dbReference>
<dbReference type="SMART" id="SM00955">
    <property type="entry name" value="RNB"/>
    <property type="match status" value="1"/>
</dbReference>
<evidence type="ECO:0000259" key="3">
    <source>
        <dbReference type="SMART" id="SM00955"/>
    </source>
</evidence>
<dbReference type="EMBL" id="JAEPQZ010000009">
    <property type="protein sequence ID" value="KAG2177142.1"/>
    <property type="molecule type" value="Genomic_DNA"/>
</dbReference>
<gene>
    <name evidence="4" type="ORF">INT43_007799</name>
</gene>
<evidence type="ECO:0000256" key="2">
    <source>
        <dbReference type="SAM" id="MobiDB-lite"/>
    </source>
</evidence>
<dbReference type="AlphaFoldDB" id="A0A8H7UD34"/>
<dbReference type="GO" id="GO:0000932">
    <property type="term" value="C:P-body"/>
    <property type="evidence" value="ECO:0007669"/>
    <property type="project" value="TreeGrafter"/>
</dbReference>
<name>A0A8H7UD34_MORIS</name>
<dbReference type="InterPro" id="IPR012340">
    <property type="entry name" value="NA-bd_OB-fold"/>
</dbReference>
<evidence type="ECO:0000313" key="4">
    <source>
        <dbReference type="EMBL" id="KAG2177142.1"/>
    </source>
</evidence>
<comment type="caution">
    <text evidence="4">The sequence shown here is derived from an EMBL/GenBank/DDBJ whole genome shotgun (WGS) entry which is preliminary data.</text>
</comment>
<keyword evidence="5" id="KW-1185">Reference proteome</keyword>
<dbReference type="GO" id="GO:0006402">
    <property type="term" value="P:mRNA catabolic process"/>
    <property type="evidence" value="ECO:0007669"/>
    <property type="project" value="TreeGrafter"/>
</dbReference>
<accession>A0A8H7UD34</accession>
<feature type="compositionally biased region" description="Polar residues" evidence="2">
    <location>
        <begin position="276"/>
        <end position="289"/>
    </location>
</feature>
<dbReference type="FunFam" id="2.40.50.700:FF:000002">
    <property type="entry name" value="Cell wall biogenesis protein"/>
    <property type="match status" value="1"/>
</dbReference>
<reference evidence="4" key="1">
    <citation type="submission" date="2020-12" db="EMBL/GenBank/DDBJ databases">
        <title>Metabolic potential, ecology and presence of endohyphal bacteria is reflected in genomic diversity of Mucoromycotina.</title>
        <authorList>
            <person name="Muszewska A."/>
            <person name="Okrasinska A."/>
            <person name="Steczkiewicz K."/>
            <person name="Drgas O."/>
            <person name="Orlowska M."/>
            <person name="Perlinska-Lenart U."/>
            <person name="Aleksandrzak-Piekarczyk T."/>
            <person name="Szatraj K."/>
            <person name="Zielenkiewicz U."/>
            <person name="Pilsyk S."/>
            <person name="Malc E."/>
            <person name="Mieczkowski P."/>
            <person name="Kruszewska J.S."/>
            <person name="Biernat P."/>
            <person name="Pawlowska J."/>
        </authorList>
    </citation>
    <scope>NUCLEOTIDE SEQUENCE</scope>
    <source>
        <strain evidence="4">WA0000067209</strain>
    </source>
</reference>
<dbReference type="Gene3D" id="2.40.50.690">
    <property type="match status" value="1"/>
</dbReference>
<sequence length="1138" mass="127070">MDHESEQDVETELANAQVSTQFPLDPARSAAVDIPNTRPRKKSILISSPRDNRHTRRKSVQIALSPASNSQVQSKSWQPASTEPHLTDASPRRRRGSRSRSKSVNLAQMNQLLPEQQRSQSLMIDEAKSSFDKSRRRRRSRSGSKSFNFDDDDQESPALHSVQEMISSLKQIPIKSSSDHSSSMRTSSPTSLDPQDAFQRDMLKPRNMPCSPTSPECMFPAAKSWSSIDSYHQHDHNSKLPHIASLIDISSVGVTSHLSPFSSATRDTPHAERSRSLSIASIQSTDTNDSSSRRRSVFQAHLPHAEVLRQLDERQLFRGILSVDEQDCSDAYVICDDLDAHVYVYGSRNRNRALHGDAVAIRLVDVDLTLQEKNASRSSREGRSLSTRRSSIFGLSWTEIKEEKFENGSAKSPKYCGVVVSILERLHNLSIAGTLVRQRPTPISKESLESPISETFSSSTTESKSSSNIVWLRPRDKKLPLVAIPIDQAPEGFLHYHEEYQKRLFVATIRRWPPNALHPFGTLDREIGLIGELVSEEKAILADNNIHNDGFSEQSLKCLPAVPWPIPIQEMKLRRDVNGPGTRVFTMSRDFKHGKIRTVCLAVNITPLIETAFITIAAMDVAISIAHLNQDVYEVGVHAADVSYFVKPRSAIDKEARERALLVRLEDKAIPMLPDTLHKNLCSFRAGRKRLGFSVIWTMDLDGRIHDTWFGKTILKSCAQFSFAQVQSVLAGNPLAESIKLHDCVFADMESGLRNMAKVASSLRQRRLGLNPSAIGQKTKLTFELNANGFPESISTQTHCQAQDAYQELCIMANVSVAQKNTKHFPDHALLRRQDPIIDTLLKSFAPNDADLDMNSLSKDAFEAALLGLTKTEEQTLLRFLAGKSARPGLYFSAGTTDINKYFHHGHGISLYTHFTSPVCRYAAIVVHRQLEAALKQDKEIHGDKENIEKLVLHCNVRENAYRNASEQSARLYLCSYLNRQTLTANNCVETACVFSIQNDSIDIYIPAYDMRQRLNFDDITAKHSYDAESNSVTLFWPVEVAMYDAGDDELLLEDVEADLPNDQSAAWSSATETPLQLDTALISINDATNGSMIVPNGTQSVAQIIRRMSNIDVTISVDMNVSPPVIIVDVINPTAKQ</sequence>
<dbReference type="Pfam" id="PF17849">
    <property type="entry name" value="OB_Dis3"/>
    <property type="match status" value="1"/>
</dbReference>
<feature type="compositionally biased region" description="Polar residues" evidence="2">
    <location>
        <begin position="66"/>
        <end position="81"/>
    </location>
</feature>